<organism evidence="1">
    <name type="scientific">marine metagenome</name>
    <dbReference type="NCBI Taxonomy" id="408172"/>
    <lineage>
        <taxon>unclassified sequences</taxon>
        <taxon>metagenomes</taxon>
        <taxon>ecological metagenomes</taxon>
    </lineage>
</organism>
<feature type="non-terminal residue" evidence="1">
    <location>
        <position position="1"/>
    </location>
</feature>
<gene>
    <name evidence="1" type="ORF">METZ01_LOCUS263624</name>
</gene>
<protein>
    <submittedName>
        <fullName evidence="1">Uncharacterized protein</fullName>
    </submittedName>
</protein>
<name>A0A382JF47_9ZZZZ</name>
<dbReference type="AlphaFoldDB" id="A0A382JF47"/>
<proteinExistence type="predicted"/>
<feature type="non-terminal residue" evidence="1">
    <location>
        <position position="29"/>
    </location>
</feature>
<accession>A0A382JF47</accession>
<reference evidence="1" key="1">
    <citation type="submission" date="2018-05" db="EMBL/GenBank/DDBJ databases">
        <authorList>
            <person name="Lanie J.A."/>
            <person name="Ng W.-L."/>
            <person name="Kazmierczak K.M."/>
            <person name="Andrzejewski T.M."/>
            <person name="Davidsen T.M."/>
            <person name="Wayne K.J."/>
            <person name="Tettelin H."/>
            <person name="Glass J.I."/>
            <person name="Rusch D."/>
            <person name="Podicherti R."/>
            <person name="Tsui H.-C.T."/>
            <person name="Winkler M.E."/>
        </authorList>
    </citation>
    <scope>NUCLEOTIDE SEQUENCE</scope>
</reference>
<dbReference type="EMBL" id="UINC01073989">
    <property type="protein sequence ID" value="SVC10770.1"/>
    <property type="molecule type" value="Genomic_DNA"/>
</dbReference>
<evidence type="ECO:0000313" key="1">
    <source>
        <dbReference type="EMBL" id="SVC10770.1"/>
    </source>
</evidence>
<sequence>LNIETPKKGVARNIAGTIPIKVLIKAVAV</sequence>